<dbReference type="SUPFAM" id="SSF53187">
    <property type="entry name" value="Zn-dependent exopeptidases"/>
    <property type="match status" value="1"/>
</dbReference>
<proteinExistence type="predicted"/>
<keyword evidence="3" id="KW-1185">Reference proteome</keyword>
<evidence type="ECO:0000256" key="1">
    <source>
        <dbReference type="SAM" id="SignalP"/>
    </source>
</evidence>
<evidence type="ECO:0008006" key="4">
    <source>
        <dbReference type="Google" id="ProtNLM"/>
    </source>
</evidence>
<feature type="signal peptide" evidence="1">
    <location>
        <begin position="1"/>
        <end position="23"/>
    </location>
</feature>
<dbReference type="EMBL" id="WKJK01000003">
    <property type="protein sequence ID" value="MRW89558.1"/>
    <property type="molecule type" value="Genomic_DNA"/>
</dbReference>
<feature type="chain" id="PRO_5026240012" description="N-formylglutamate amidohydrolase" evidence="1">
    <location>
        <begin position="24"/>
        <end position="270"/>
    </location>
</feature>
<comment type="caution">
    <text evidence="2">The sequence shown here is derived from an EMBL/GenBank/DDBJ whole genome shotgun (WGS) entry which is preliminary data.</text>
</comment>
<evidence type="ECO:0000313" key="3">
    <source>
        <dbReference type="Proteomes" id="UP000433309"/>
    </source>
</evidence>
<accession>A0A6I2KUK1</accession>
<evidence type="ECO:0000313" key="2">
    <source>
        <dbReference type="EMBL" id="MRW89558.1"/>
    </source>
</evidence>
<gene>
    <name evidence="2" type="ORF">GJ699_06140</name>
</gene>
<organism evidence="2 3">
    <name type="scientific">Duganella guangzhouensis</name>
    <dbReference type="NCBI Taxonomy" id="2666084"/>
    <lineage>
        <taxon>Bacteria</taxon>
        <taxon>Pseudomonadati</taxon>
        <taxon>Pseudomonadota</taxon>
        <taxon>Betaproteobacteria</taxon>
        <taxon>Burkholderiales</taxon>
        <taxon>Oxalobacteraceae</taxon>
        <taxon>Telluria group</taxon>
        <taxon>Duganella</taxon>
    </lineage>
</organism>
<dbReference type="Gene3D" id="3.40.630.40">
    <property type="entry name" value="Zn-dependent exopeptidases"/>
    <property type="match status" value="1"/>
</dbReference>
<protein>
    <recommendedName>
        <fullName evidence="4">N-formylglutamate amidohydrolase</fullName>
    </recommendedName>
</protein>
<dbReference type="Proteomes" id="UP000433309">
    <property type="component" value="Unassembled WGS sequence"/>
</dbReference>
<dbReference type="AlphaFoldDB" id="A0A6I2KUK1"/>
<dbReference type="RefSeq" id="WP_154374194.1">
    <property type="nucleotide sequence ID" value="NZ_WKJK01000003.1"/>
</dbReference>
<reference evidence="2 3" key="1">
    <citation type="submission" date="2019-11" db="EMBL/GenBank/DDBJ databases">
        <title>Novel species isolated from a subtropical stream in China.</title>
        <authorList>
            <person name="Lu H."/>
        </authorList>
    </citation>
    <scope>NUCLEOTIDE SEQUENCE [LARGE SCALE GENOMIC DNA]</scope>
    <source>
        <strain evidence="2 3">FT80W</strain>
    </source>
</reference>
<keyword evidence="1" id="KW-0732">Signal</keyword>
<name>A0A6I2KUK1_9BURK</name>
<sequence length="270" mass="29348">MKKLTISLLAAVLCALFGNAAHAAPALEPIATYLTIESGELPVVLSVPHGGDGLVDGVATRTAGTTMRDDHVNELAATIQRQLVAQTGKRTYLVGAKVSRKFVDFNRDVAKAYEDPAVQPIYDAYYAALWQDVAALRDKPGAVLFDIHGQNAVRDAILRGTKDGLTADNSVFYTQPDGFFTRVQAAGIKVVPAFVNDEENRSFNGGNIVRTFGRNVPEGSTVCNCSLAQTGAPRQSDWTALRRRWPTRWWLGCAPARRCKPVRTFCVTPV</sequence>